<dbReference type="EC" id="2.1.1.372" evidence="10"/>
<keyword evidence="3" id="KW-0963">Cytoplasm</keyword>
<keyword evidence="21" id="KW-1185">Reference proteome</keyword>
<dbReference type="GO" id="GO:0045814">
    <property type="term" value="P:negative regulation of gene expression, epigenetic"/>
    <property type="evidence" value="ECO:0007669"/>
    <property type="project" value="TreeGrafter"/>
</dbReference>
<dbReference type="EC" id="2.1.1.359" evidence="2"/>
<comment type="catalytic activity">
    <reaction evidence="12">
        <text>L-lysyl(36)-[histone H3] + 3 S-adenosyl-L-methionine = N(6),N(6),N(6)-trimethyl-L-lysyl(36)-[histone H3] + 3 S-adenosyl-L-homocysteine + 3 H(+)</text>
        <dbReference type="Rhea" id="RHEA:60324"/>
        <dbReference type="Rhea" id="RHEA-COMP:9785"/>
        <dbReference type="Rhea" id="RHEA-COMP:15536"/>
        <dbReference type="ChEBI" id="CHEBI:15378"/>
        <dbReference type="ChEBI" id="CHEBI:29969"/>
        <dbReference type="ChEBI" id="CHEBI:57856"/>
        <dbReference type="ChEBI" id="CHEBI:59789"/>
        <dbReference type="ChEBI" id="CHEBI:61961"/>
        <dbReference type="EC" id="2.1.1.359"/>
    </reaction>
</comment>
<evidence type="ECO:0000259" key="19">
    <source>
        <dbReference type="PROSITE" id="PS50280"/>
    </source>
</evidence>
<dbReference type="InterPro" id="IPR001214">
    <property type="entry name" value="SET_dom"/>
</dbReference>
<dbReference type="OrthoDB" id="438641at2759"/>
<evidence type="ECO:0000256" key="3">
    <source>
        <dbReference type="ARBA" id="ARBA00022490"/>
    </source>
</evidence>
<evidence type="ECO:0000256" key="1">
    <source>
        <dbReference type="ARBA" id="ARBA00004496"/>
    </source>
</evidence>
<keyword evidence="9" id="KW-0862">Zinc</keyword>
<dbReference type="SUPFAM" id="SSF82199">
    <property type="entry name" value="SET domain"/>
    <property type="match status" value="1"/>
</dbReference>
<dbReference type="Gene3D" id="6.10.140.2220">
    <property type="match status" value="1"/>
</dbReference>
<dbReference type="Gene3D" id="1.10.220.160">
    <property type="match status" value="1"/>
</dbReference>
<dbReference type="GO" id="GO:0005737">
    <property type="term" value="C:cytoplasm"/>
    <property type="evidence" value="ECO:0007669"/>
    <property type="project" value="UniProtKB-SubCell"/>
</dbReference>
<dbReference type="EMBL" id="JAIWYP010000008">
    <property type="protein sequence ID" value="KAH3787594.1"/>
    <property type="molecule type" value="Genomic_DNA"/>
</dbReference>
<comment type="catalytic activity">
    <reaction evidence="14">
        <text>L-lysyl-[protein] + 3 S-adenosyl-L-methionine = N(6),N(6),N(6)-trimethyl-L-lysyl-[protein] + 3 S-adenosyl-L-homocysteine + 3 H(+)</text>
        <dbReference type="Rhea" id="RHEA:54192"/>
        <dbReference type="Rhea" id="RHEA-COMP:9752"/>
        <dbReference type="Rhea" id="RHEA-COMP:13826"/>
        <dbReference type="ChEBI" id="CHEBI:15378"/>
        <dbReference type="ChEBI" id="CHEBI:29969"/>
        <dbReference type="ChEBI" id="CHEBI:57856"/>
        <dbReference type="ChEBI" id="CHEBI:59789"/>
        <dbReference type="ChEBI" id="CHEBI:61961"/>
    </reaction>
    <physiologicalReaction direction="left-to-right" evidence="14">
        <dbReference type="Rhea" id="RHEA:54193"/>
    </physiologicalReaction>
</comment>
<dbReference type="Gene3D" id="2.170.270.10">
    <property type="entry name" value="SET domain"/>
    <property type="match status" value="1"/>
</dbReference>
<dbReference type="InterPro" id="IPR046341">
    <property type="entry name" value="SET_dom_sf"/>
</dbReference>
<accession>A0A9D4IWP5</accession>
<dbReference type="AlphaFoldDB" id="A0A9D4IWP5"/>
<gene>
    <name evidence="20" type="ORF">DPMN_165720</name>
</gene>
<reference evidence="20" key="2">
    <citation type="submission" date="2020-11" db="EMBL/GenBank/DDBJ databases">
        <authorList>
            <person name="McCartney M.A."/>
            <person name="Auch B."/>
            <person name="Kono T."/>
            <person name="Mallez S."/>
            <person name="Becker A."/>
            <person name="Gohl D.M."/>
            <person name="Silverstein K.A.T."/>
            <person name="Koren S."/>
            <person name="Bechman K.B."/>
            <person name="Herman A."/>
            <person name="Abrahante J.E."/>
            <person name="Garbe J."/>
        </authorList>
    </citation>
    <scope>NUCLEOTIDE SEQUENCE</scope>
    <source>
        <strain evidence="20">Duluth1</strain>
        <tissue evidence="20">Whole animal</tissue>
    </source>
</reference>
<organism evidence="20 21">
    <name type="scientific">Dreissena polymorpha</name>
    <name type="common">Zebra mussel</name>
    <name type="synonym">Mytilus polymorpha</name>
    <dbReference type="NCBI Taxonomy" id="45954"/>
    <lineage>
        <taxon>Eukaryota</taxon>
        <taxon>Metazoa</taxon>
        <taxon>Spiralia</taxon>
        <taxon>Lophotrochozoa</taxon>
        <taxon>Mollusca</taxon>
        <taxon>Bivalvia</taxon>
        <taxon>Autobranchia</taxon>
        <taxon>Heteroconchia</taxon>
        <taxon>Euheterodonta</taxon>
        <taxon>Imparidentia</taxon>
        <taxon>Neoheterodontei</taxon>
        <taxon>Myida</taxon>
        <taxon>Dreissenoidea</taxon>
        <taxon>Dreissenidae</taxon>
        <taxon>Dreissena</taxon>
    </lineage>
</organism>
<keyword evidence="6" id="KW-0949">S-adenosyl-L-methionine</keyword>
<dbReference type="CDD" id="cd10521">
    <property type="entry name" value="SET_SMYD5"/>
    <property type="match status" value="1"/>
</dbReference>
<feature type="domain" description="SET" evidence="19">
    <location>
        <begin position="2"/>
        <end position="333"/>
    </location>
</feature>
<dbReference type="GO" id="GO:0140943">
    <property type="term" value="F:histone H4K20 trimethyltransferase activity"/>
    <property type="evidence" value="ECO:0007669"/>
    <property type="project" value="UniProtKB-EC"/>
</dbReference>
<evidence type="ECO:0000256" key="10">
    <source>
        <dbReference type="ARBA" id="ARBA00024057"/>
    </source>
</evidence>
<sequence length="393" mass="44895">MEGVEIKVKDSKKGRGLYSNQHYKVGDVILEEAPLVSCQFAWNELYQYTACENCLRSLETAEAMAQRLTSNPALVLPFPECCEVKQDLIVHCPNCQVSYCGTACRDRAWASHHKALCLGRDRENPEHPLNKLHDTWRNIHFPPETASVMLLLKMIAMVKQAEDSVSVLSEFSQFVQATVNEEEHAVHKLLGSQFQDQLEMLRHMVSDTFYDEKVQQWLTPEGFRSMFALMGTNQQGIGSSSISVWVKNCDALELGEGEREQLDAFIDQLYKDLDKVSGTFLNCEGVGLYSMQSACNHSCRPNAEIEFNNQNYVLSLVAVEDISPEEEICISYLDECDKERSRHSRQKMLRENYLFMCGCPKCLEQADDPDVTSEEDSDEEEEEEEEEDMNDIY</sequence>
<name>A0A9D4IWP5_DREPO</name>
<dbReference type="GO" id="GO:0032259">
    <property type="term" value="P:methylation"/>
    <property type="evidence" value="ECO:0007669"/>
    <property type="project" value="UniProtKB-KW"/>
</dbReference>
<evidence type="ECO:0000256" key="7">
    <source>
        <dbReference type="ARBA" id="ARBA00022723"/>
    </source>
</evidence>
<evidence type="ECO:0000256" key="14">
    <source>
        <dbReference type="ARBA" id="ARBA00049497"/>
    </source>
</evidence>
<dbReference type="GO" id="GO:0008270">
    <property type="term" value="F:zinc ion binding"/>
    <property type="evidence" value="ECO:0007669"/>
    <property type="project" value="UniProtKB-KW"/>
</dbReference>
<evidence type="ECO:0000256" key="13">
    <source>
        <dbReference type="ARBA" id="ARBA00048081"/>
    </source>
</evidence>
<dbReference type="PROSITE" id="PS50280">
    <property type="entry name" value="SET"/>
    <property type="match status" value="1"/>
</dbReference>
<evidence type="ECO:0000256" key="12">
    <source>
        <dbReference type="ARBA" id="ARBA00047545"/>
    </source>
</evidence>
<evidence type="ECO:0000256" key="4">
    <source>
        <dbReference type="ARBA" id="ARBA00022603"/>
    </source>
</evidence>
<evidence type="ECO:0000256" key="15">
    <source>
        <dbReference type="ARBA" id="ARBA00049768"/>
    </source>
</evidence>
<evidence type="ECO:0000256" key="5">
    <source>
        <dbReference type="ARBA" id="ARBA00022679"/>
    </source>
</evidence>
<evidence type="ECO:0000256" key="2">
    <source>
        <dbReference type="ARBA" id="ARBA00012178"/>
    </source>
</evidence>
<keyword evidence="7" id="KW-0479">Metal-binding</keyword>
<evidence type="ECO:0000256" key="17">
    <source>
        <dbReference type="ARBA" id="ARBA00049806"/>
    </source>
</evidence>
<proteinExistence type="predicted"/>
<protein>
    <recommendedName>
        <fullName evidence="15">Protein-lysine N-trimethyltransferase SMYD5</fullName>
        <ecNumber evidence="2">2.1.1.359</ecNumber>
        <ecNumber evidence="10">2.1.1.372</ecNumber>
    </recommendedName>
    <alternativeName>
        <fullName evidence="11">SET and MYND domain-containing protein 5</fullName>
    </alternativeName>
    <alternativeName>
        <fullName evidence="16">[histone H3]-lysine20 N-trimethyltransferase SMYD5</fullName>
    </alternativeName>
    <alternativeName>
        <fullName evidence="17">[histone H4]-lysine36 N-trimethyltransferase SMYD5</fullName>
    </alternativeName>
</protein>
<evidence type="ECO:0000256" key="11">
    <source>
        <dbReference type="ARBA" id="ARBA00033038"/>
    </source>
</evidence>
<reference evidence="20" key="1">
    <citation type="journal article" date="2019" name="bioRxiv">
        <title>The Genome of the Zebra Mussel, Dreissena polymorpha: A Resource for Invasive Species Research.</title>
        <authorList>
            <person name="McCartney M.A."/>
            <person name="Auch B."/>
            <person name="Kono T."/>
            <person name="Mallez S."/>
            <person name="Zhang Y."/>
            <person name="Obille A."/>
            <person name="Becker A."/>
            <person name="Abrahante J.E."/>
            <person name="Garbe J."/>
            <person name="Badalamenti J.P."/>
            <person name="Herman A."/>
            <person name="Mangelson H."/>
            <person name="Liachko I."/>
            <person name="Sullivan S."/>
            <person name="Sone E.D."/>
            <person name="Koren S."/>
            <person name="Silverstein K.A.T."/>
            <person name="Beckman K.B."/>
            <person name="Gohl D.M."/>
        </authorList>
    </citation>
    <scope>NUCLEOTIDE SEQUENCE</scope>
    <source>
        <strain evidence="20">Duluth1</strain>
        <tissue evidence="20">Whole animal</tissue>
    </source>
</reference>
<evidence type="ECO:0000256" key="6">
    <source>
        <dbReference type="ARBA" id="ARBA00022691"/>
    </source>
</evidence>
<comment type="subcellular location">
    <subcellularLocation>
        <location evidence="1">Cytoplasm</location>
    </subcellularLocation>
</comment>
<comment type="caution">
    <text evidence="20">The sequence shown here is derived from an EMBL/GenBank/DDBJ whole genome shotgun (WGS) entry which is preliminary data.</text>
</comment>
<dbReference type="SMART" id="SM00317">
    <property type="entry name" value="SET"/>
    <property type="match status" value="1"/>
</dbReference>
<dbReference type="PANTHER" id="PTHR46402">
    <property type="entry name" value="SET AND MYND DOMAIN-CONTAINING PROTEIN 5"/>
    <property type="match status" value="1"/>
</dbReference>
<comment type="catalytic activity">
    <reaction evidence="13">
        <text>L-lysyl(20)-[histone H4] + 3 S-adenosyl-L-methionine = N(6),N(6),N(6)-trimethyl-L-lysyl(20)-[histone H4] + 3 S-adenosyl-L-homocysteine + 3 H(+)</text>
        <dbReference type="Rhea" id="RHEA:64456"/>
        <dbReference type="Rhea" id="RHEA-COMP:15554"/>
        <dbReference type="Rhea" id="RHEA-COMP:15998"/>
        <dbReference type="ChEBI" id="CHEBI:15378"/>
        <dbReference type="ChEBI" id="CHEBI:29969"/>
        <dbReference type="ChEBI" id="CHEBI:57856"/>
        <dbReference type="ChEBI" id="CHEBI:59789"/>
        <dbReference type="ChEBI" id="CHEBI:61961"/>
        <dbReference type="EC" id="2.1.1.372"/>
    </reaction>
</comment>
<evidence type="ECO:0000313" key="20">
    <source>
        <dbReference type="EMBL" id="KAH3787594.1"/>
    </source>
</evidence>
<evidence type="ECO:0000256" key="16">
    <source>
        <dbReference type="ARBA" id="ARBA00049789"/>
    </source>
</evidence>
<keyword evidence="5" id="KW-0808">Transferase</keyword>
<keyword evidence="8" id="KW-0863">Zinc-finger</keyword>
<dbReference type="GO" id="GO:0140955">
    <property type="term" value="F:histone H3K36 trimethyltransferase activity"/>
    <property type="evidence" value="ECO:0007669"/>
    <property type="project" value="UniProtKB-EC"/>
</dbReference>
<feature type="compositionally biased region" description="Acidic residues" evidence="18">
    <location>
        <begin position="365"/>
        <end position="393"/>
    </location>
</feature>
<dbReference type="Pfam" id="PF00856">
    <property type="entry name" value="SET"/>
    <property type="match status" value="1"/>
</dbReference>
<keyword evidence="4" id="KW-0489">Methyltransferase</keyword>
<evidence type="ECO:0000256" key="18">
    <source>
        <dbReference type="SAM" id="MobiDB-lite"/>
    </source>
</evidence>
<feature type="region of interest" description="Disordered" evidence="18">
    <location>
        <begin position="364"/>
        <end position="393"/>
    </location>
</feature>
<evidence type="ECO:0000256" key="9">
    <source>
        <dbReference type="ARBA" id="ARBA00022833"/>
    </source>
</evidence>
<evidence type="ECO:0000256" key="8">
    <source>
        <dbReference type="ARBA" id="ARBA00022771"/>
    </source>
</evidence>
<dbReference type="InterPro" id="IPR044422">
    <property type="entry name" value="SMYD5_SET"/>
</dbReference>
<dbReference type="Proteomes" id="UP000828390">
    <property type="component" value="Unassembled WGS sequence"/>
</dbReference>
<dbReference type="PANTHER" id="PTHR46402:SF2">
    <property type="entry name" value="HISTONE-LYSINE N-TRIMETHYLTRANSFERASE SMYD5"/>
    <property type="match status" value="1"/>
</dbReference>
<evidence type="ECO:0000313" key="21">
    <source>
        <dbReference type="Proteomes" id="UP000828390"/>
    </source>
</evidence>